<name>A0ABD5CQ78_9BURK</name>
<evidence type="ECO:0000256" key="2">
    <source>
        <dbReference type="ARBA" id="ARBA00022617"/>
    </source>
</evidence>
<dbReference type="PANTHER" id="PTHR35008">
    <property type="entry name" value="BLL4482 PROTEIN-RELATED"/>
    <property type="match status" value="1"/>
</dbReference>
<dbReference type="InterPro" id="IPR051459">
    <property type="entry name" value="Cytochrome_c-type_DH"/>
</dbReference>
<dbReference type="InterPro" id="IPR008168">
    <property type="entry name" value="Cyt_C_IC"/>
</dbReference>
<feature type="region of interest" description="Disordered" evidence="7">
    <location>
        <begin position="168"/>
        <end position="206"/>
    </location>
</feature>
<dbReference type="PROSITE" id="PS51007">
    <property type="entry name" value="CYTC"/>
    <property type="match status" value="1"/>
</dbReference>
<evidence type="ECO:0000259" key="8">
    <source>
        <dbReference type="PROSITE" id="PS51007"/>
    </source>
</evidence>
<evidence type="ECO:0000256" key="6">
    <source>
        <dbReference type="PROSITE-ProRule" id="PRU00433"/>
    </source>
</evidence>
<dbReference type="Pfam" id="PF13442">
    <property type="entry name" value="Cytochrome_CBB3"/>
    <property type="match status" value="1"/>
</dbReference>
<keyword evidence="5 6" id="KW-0408">Iron</keyword>
<dbReference type="EMBL" id="JAVIZN010000002">
    <property type="protein sequence ID" value="MDR6207499.1"/>
    <property type="molecule type" value="Genomic_DNA"/>
</dbReference>
<feature type="domain" description="Cytochrome c" evidence="8">
    <location>
        <begin position="88"/>
        <end position="166"/>
    </location>
</feature>
<evidence type="ECO:0000256" key="7">
    <source>
        <dbReference type="SAM" id="MobiDB-lite"/>
    </source>
</evidence>
<dbReference type="SUPFAM" id="SSF46626">
    <property type="entry name" value="Cytochrome c"/>
    <property type="match status" value="1"/>
</dbReference>
<dbReference type="InterPro" id="IPR036909">
    <property type="entry name" value="Cyt_c-like_dom_sf"/>
</dbReference>
<keyword evidence="1" id="KW-0813">Transport</keyword>
<dbReference type="GO" id="GO:0046872">
    <property type="term" value="F:metal ion binding"/>
    <property type="evidence" value="ECO:0007669"/>
    <property type="project" value="UniProtKB-KW"/>
</dbReference>
<keyword evidence="4" id="KW-0249">Electron transport</keyword>
<gene>
    <name evidence="9" type="ORF">QF025_006219</name>
</gene>
<dbReference type="PANTHER" id="PTHR35008:SF4">
    <property type="entry name" value="BLL4482 PROTEIN"/>
    <property type="match status" value="1"/>
</dbReference>
<dbReference type="InterPro" id="IPR009056">
    <property type="entry name" value="Cyt_c-like_dom"/>
</dbReference>
<dbReference type="Proteomes" id="UP001245184">
    <property type="component" value="Unassembled WGS sequence"/>
</dbReference>
<dbReference type="PROSITE" id="PS51257">
    <property type="entry name" value="PROKAR_LIPOPROTEIN"/>
    <property type="match status" value="1"/>
</dbReference>
<dbReference type="RefSeq" id="WP_006048333.1">
    <property type="nucleotide sequence ID" value="NZ_ATXV01000009.1"/>
</dbReference>
<comment type="caution">
    <text evidence="9">The sequence shown here is derived from an EMBL/GenBank/DDBJ whole genome shotgun (WGS) entry which is preliminary data.</text>
</comment>
<evidence type="ECO:0000256" key="1">
    <source>
        <dbReference type="ARBA" id="ARBA00022448"/>
    </source>
</evidence>
<dbReference type="Gene3D" id="1.10.760.10">
    <property type="entry name" value="Cytochrome c-like domain"/>
    <property type="match status" value="1"/>
</dbReference>
<sequence length="206" mass="21902">MTAARFRRQMPRALWLIAPAVIASVACLAGCEREQRQLHTPPPAASAASAVTMSSIQPVASAVTTSSTQPVAAAVSATVSNPYENNAYAVSQGKRLFRAYNCSGCHAQGSGDSGPALMDDKWIYGADPASVFTTIKQGRPNGMPAFGGHVSDDQIWQIVAYVRSMSGQLRSDIEPPRSDSLQAGKPEQRRPPEEPKRSSVPPAAEH</sequence>
<evidence type="ECO:0000313" key="10">
    <source>
        <dbReference type="Proteomes" id="UP001245184"/>
    </source>
</evidence>
<evidence type="ECO:0000313" key="9">
    <source>
        <dbReference type="EMBL" id="MDR6207499.1"/>
    </source>
</evidence>
<dbReference type="PRINTS" id="PR00605">
    <property type="entry name" value="CYTCHROMECIC"/>
</dbReference>
<organism evidence="9 10">
    <name type="scientific">Paraburkholderia graminis</name>
    <dbReference type="NCBI Taxonomy" id="60548"/>
    <lineage>
        <taxon>Bacteria</taxon>
        <taxon>Pseudomonadati</taxon>
        <taxon>Pseudomonadota</taxon>
        <taxon>Betaproteobacteria</taxon>
        <taxon>Burkholderiales</taxon>
        <taxon>Burkholderiaceae</taxon>
        <taxon>Paraburkholderia</taxon>
    </lineage>
</organism>
<reference evidence="9 10" key="1">
    <citation type="submission" date="2023-08" db="EMBL/GenBank/DDBJ databases">
        <title>Genome sequencing of plant associated microbes to promote plant fitness in Sorghum bicolor and Oryza sativa.</title>
        <authorList>
            <person name="Coleman-Derr D."/>
        </authorList>
    </citation>
    <scope>NUCLEOTIDE SEQUENCE [LARGE SCALE GENOMIC DNA]</scope>
    <source>
        <strain evidence="9 10">SLBN-33</strain>
    </source>
</reference>
<keyword evidence="3 6" id="KW-0479">Metal-binding</keyword>
<proteinExistence type="predicted"/>
<evidence type="ECO:0000256" key="3">
    <source>
        <dbReference type="ARBA" id="ARBA00022723"/>
    </source>
</evidence>
<evidence type="ECO:0000256" key="4">
    <source>
        <dbReference type="ARBA" id="ARBA00022982"/>
    </source>
</evidence>
<accession>A0ABD5CQ78</accession>
<protein>
    <submittedName>
        <fullName evidence="9">Cytochrome c oxidase cbb3-type subunit 3</fullName>
    </submittedName>
</protein>
<evidence type="ECO:0000256" key="5">
    <source>
        <dbReference type="ARBA" id="ARBA00023004"/>
    </source>
</evidence>
<dbReference type="AlphaFoldDB" id="A0ABD5CQ78"/>
<keyword evidence="2 6" id="KW-0349">Heme</keyword>
<feature type="compositionally biased region" description="Basic and acidic residues" evidence="7">
    <location>
        <begin position="186"/>
        <end position="197"/>
    </location>
</feature>